<evidence type="ECO:0000313" key="5">
    <source>
        <dbReference type="Proteomes" id="UP001642464"/>
    </source>
</evidence>
<keyword evidence="1" id="KW-0489">Methyltransferase</keyword>
<dbReference type="InterPro" id="IPR001525">
    <property type="entry name" value="C5_MeTfrase"/>
</dbReference>
<dbReference type="Proteomes" id="UP001642464">
    <property type="component" value="Unassembled WGS sequence"/>
</dbReference>
<dbReference type="Pfam" id="PF00145">
    <property type="entry name" value="DNA_methylase"/>
    <property type="match status" value="1"/>
</dbReference>
<feature type="compositionally biased region" description="Basic and acidic residues" evidence="3">
    <location>
        <begin position="380"/>
        <end position="390"/>
    </location>
</feature>
<dbReference type="InterPro" id="IPR029063">
    <property type="entry name" value="SAM-dependent_MTases_sf"/>
</dbReference>
<accession>A0ABP0MV64</accession>
<protein>
    <submittedName>
        <fullName evidence="4">Uncharacterized protein</fullName>
    </submittedName>
</protein>
<organism evidence="4 5">
    <name type="scientific">Durusdinium trenchii</name>
    <dbReference type="NCBI Taxonomy" id="1381693"/>
    <lineage>
        <taxon>Eukaryota</taxon>
        <taxon>Sar</taxon>
        <taxon>Alveolata</taxon>
        <taxon>Dinophyceae</taxon>
        <taxon>Suessiales</taxon>
        <taxon>Symbiodiniaceae</taxon>
        <taxon>Durusdinium</taxon>
    </lineage>
</organism>
<sequence length="754" mass="84728">MSLANNPWWTAINEEGGSPWVGHTHYQIQLLAQDADLFYFRVRLQGIVTWAAVLVMLFQLVPNSIRLQLESVCTSAMALLTGTIAYLGRSYLSPNEVNHLRASLRGLSEDREEVLLSQMERVLRESKEALVDWWCSLDAAAGSHVEEIVTALVGASAATEEQERITFVACCTRFFQSVLEATERRQFRAAQAGDESDWSPVSPHRLAHEEPPSWTAFLRKHDVKQRSDCEGGGYCGLLVRNEFAIRFVDGPEHCRKVVEIRSKAISCLQIGDRIGLLSTEPGQPRKILAILQFEGSFKILDSSFDLLYDLHHVTAREYQSFKATWARPESDHCFGWKFKLVHIFLERPVITAFCGVGAQVWAYSFPPSAQSGSSTPLKRKATDDLGEHETSTSATIVESLPPDVGEELEEDSEMVGQVCDADLKDKAKVQEWVVEMFSPALAVYENVPGAAQQTTDPAGRKHKPAVEVLAQDMKKLCYHFTWQIVDSRHFALPQRRNRIWGVAAVITGEEDPKRVGELYSECLDSMKSNFQFPTEVNFPPKPKENYRKRQHKDLVESAKQQSFRLTDVFVDCNGTMRRQVYCFGAVPCVIPKHPVFSVEMGRYLGAEDLLNCQGLWRSTWSPAGFEQLLQDPVLAHDLAGNSFSSTVCQSVLLSTFVCLPAAWSHAGASNPPDADANPGRMLRRLRGKQASDQYGPWHIQRVEKAERFGRSAKAKKARRKVPYARKSKDGDSRRHSKGKKEVASIWKKEQLLGT</sequence>
<evidence type="ECO:0000256" key="1">
    <source>
        <dbReference type="ARBA" id="ARBA00022603"/>
    </source>
</evidence>
<feature type="compositionally biased region" description="Basic and acidic residues" evidence="3">
    <location>
        <begin position="726"/>
        <end position="754"/>
    </location>
</feature>
<proteinExistence type="predicted"/>
<comment type="caution">
    <text evidence="4">The sequence shown here is derived from an EMBL/GenBank/DDBJ whole genome shotgun (WGS) entry which is preliminary data.</text>
</comment>
<dbReference type="SUPFAM" id="SSF53335">
    <property type="entry name" value="S-adenosyl-L-methionine-dependent methyltransferases"/>
    <property type="match status" value="1"/>
</dbReference>
<dbReference type="Gene3D" id="3.40.50.150">
    <property type="entry name" value="Vaccinia Virus protein VP39"/>
    <property type="match status" value="1"/>
</dbReference>
<evidence type="ECO:0000256" key="3">
    <source>
        <dbReference type="SAM" id="MobiDB-lite"/>
    </source>
</evidence>
<feature type="compositionally biased region" description="Basic residues" evidence="3">
    <location>
        <begin position="710"/>
        <end position="725"/>
    </location>
</feature>
<feature type="region of interest" description="Disordered" evidence="3">
    <location>
        <begin position="368"/>
        <end position="411"/>
    </location>
</feature>
<keyword evidence="2" id="KW-0808">Transferase</keyword>
<name>A0ABP0MV64_9DINO</name>
<evidence type="ECO:0000256" key="2">
    <source>
        <dbReference type="ARBA" id="ARBA00022679"/>
    </source>
</evidence>
<evidence type="ECO:0000313" key="4">
    <source>
        <dbReference type="EMBL" id="CAK9055259.1"/>
    </source>
</evidence>
<feature type="region of interest" description="Disordered" evidence="3">
    <location>
        <begin position="708"/>
        <end position="754"/>
    </location>
</feature>
<dbReference type="EMBL" id="CAXAMM010024446">
    <property type="protein sequence ID" value="CAK9055259.1"/>
    <property type="molecule type" value="Genomic_DNA"/>
</dbReference>
<keyword evidence="5" id="KW-1185">Reference proteome</keyword>
<reference evidence="4 5" key="1">
    <citation type="submission" date="2024-02" db="EMBL/GenBank/DDBJ databases">
        <authorList>
            <person name="Chen Y."/>
            <person name="Shah S."/>
            <person name="Dougan E. K."/>
            <person name="Thang M."/>
            <person name="Chan C."/>
        </authorList>
    </citation>
    <scope>NUCLEOTIDE SEQUENCE [LARGE SCALE GENOMIC DNA]</scope>
</reference>
<gene>
    <name evidence="4" type="ORF">SCF082_LOCUS29907</name>
</gene>